<evidence type="ECO:0000256" key="3">
    <source>
        <dbReference type="ARBA" id="ARBA00022475"/>
    </source>
</evidence>
<name>M2CM07_TREDN</name>
<accession>M2CM07</accession>
<keyword evidence="5 8" id="KW-1133">Transmembrane helix</keyword>
<feature type="coiled-coil region" evidence="7">
    <location>
        <begin position="634"/>
        <end position="664"/>
    </location>
</feature>
<dbReference type="InterPro" id="IPR051539">
    <property type="entry name" value="T4SS-coupling_protein"/>
</dbReference>
<keyword evidence="7" id="KW-0175">Coiled coil</keyword>
<comment type="subcellular location">
    <subcellularLocation>
        <location evidence="1">Cell membrane</location>
        <topology evidence="1">Multi-pass membrane protein</topology>
    </subcellularLocation>
</comment>
<organism evidence="9">
    <name type="scientific">Treponema denticola H1-T</name>
    <dbReference type="NCBI Taxonomy" id="999431"/>
    <lineage>
        <taxon>Bacteria</taxon>
        <taxon>Pseudomonadati</taxon>
        <taxon>Spirochaetota</taxon>
        <taxon>Spirochaetia</taxon>
        <taxon>Spirochaetales</taxon>
        <taxon>Treponemataceae</taxon>
        <taxon>Treponema</taxon>
    </lineage>
</organism>
<evidence type="ECO:0000256" key="4">
    <source>
        <dbReference type="ARBA" id="ARBA00022692"/>
    </source>
</evidence>
<feature type="transmembrane region" description="Helical" evidence="8">
    <location>
        <begin position="67"/>
        <end position="84"/>
    </location>
</feature>
<dbReference type="GO" id="GO:0005886">
    <property type="term" value="C:plasma membrane"/>
    <property type="evidence" value="ECO:0007669"/>
    <property type="project" value="UniProtKB-SubCell"/>
</dbReference>
<evidence type="ECO:0000256" key="8">
    <source>
        <dbReference type="SAM" id="Phobius"/>
    </source>
</evidence>
<dbReference type="RefSeq" id="WP_002686855.1">
    <property type="nucleotide sequence ID" value="NZ_CM001794.1"/>
</dbReference>
<dbReference type="HOGENOM" id="CLU_012039_3_0_12"/>
<reference evidence="9" key="1">
    <citation type="submission" date="2012-01" db="EMBL/GenBank/DDBJ databases">
        <title>The Genome Sequence of Treponema denticola H1-T.</title>
        <authorList>
            <consortium name="The Broad Institute Genome Sequencing Platform"/>
            <person name="Earl A."/>
            <person name="Ward D."/>
            <person name="Feldgarden M."/>
            <person name="Gevers D."/>
            <person name="Blanton J.M."/>
            <person name="Fenno C.J."/>
            <person name="Baranova O.V."/>
            <person name="Mathney J."/>
            <person name="Dewhirst F.E."/>
            <person name="Izard J."/>
            <person name="Young S.K."/>
            <person name="Zeng Q."/>
            <person name="Gargeya S."/>
            <person name="Fitzgerald M."/>
            <person name="Haas B."/>
            <person name="Abouelleil A."/>
            <person name="Alvarado L."/>
            <person name="Arachchi H.M."/>
            <person name="Berlin A."/>
            <person name="Chapman S.B."/>
            <person name="Gearin G."/>
            <person name="Goldberg J."/>
            <person name="Griggs A."/>
            <person name="Gujja S."/>
            <person name="Hansen M."/>
            <person name="Heiman D."/>
            <person name="Howarth C."/>
            <person name="Larimer J."/>
            <person name="Lui A."/>
            <person name="MacDonald P.J.P."/>
            <person name="McCowen C."/>
            <person name="Montmayeur A."/>
            <person name="Murphy C."/>
            <person name="Neiman D."/>
            <person name="Pearson M."/>
            <person name="Priest M."/>
            <person name="Roberts A."/>
            <person name="Saif S."/>
            <person name="Shea T."/>
            <person name="Sisk P."/>
            <person name="Stolte C."/>
            <person name="Sykes S."/>
            <person name="Wortman J."/>
            <person name="Nusbaum C."/>
            <person name="Birren B."/>
        </authorList>
    </citation>
    <scope>NUCLEOTIDE SEQUENCE [LARGE SCALE GENOMIC DNA]</scope>
    <source>
        <strain evidence="9">H1-T</strain>
    </source>
</reference>
<evidence type="ECO:0000256" key="7">
    <source>
        <dbReference type="SAM" id="Coils"/>
    </source>
</evidence>
<keyword evidence="6 8" id="KW-0472">Membrane</keyword>
<evidence type="ECO:0000256" key="5">
    <source>
        <dbReference type="ARBA" id="ARBA00022989"/>
    </source>
</evidence>
<keyword evidence="4 8" id="KW-0812">Transmembrane</keyword>
<dbReference type="Proteomes" id="UP000011708">
    <property type="component" value="Chromosome"/>
</dbReference>
<evidence type="ECO:0000313" key="9">
    <source>
        <dbReference type="EMBL" id="EMB34593.1"/>
    </source>
</evidence>
<evidence type="ECO:0000256" key="6">
    <source>
        <dbReference type="ARBA" id="ARBA00023136"/>
    </source>
</evidence>
<gene>
    <name evidence="9" type="ORF">HMPREF9725_00132</name>
</gene>
<dbReference type="CDD" id="cd01127">
    <property type="entry name" value="TrwB_TraG_TraD_VirD4"/>
    <property type="match status" value="2"/>
</dbReference>
<evidence type="ECO:0000256" key="1">
    <source>
        <dbReference type="ARBA" id="ARBA00004651"/>
    </source>
</evidence>
<dbReference type="AlphaFoldDB" id="M2CM07"/>
<dbReference type="InterPro" id="IPR027417">
    <property type="entry name" value="P-loop_NTPase"/>
</dbReference>
<feature type="transmembrane region" description="Helical" evidence="8">
    <location>
        <begin position="25"/>
        <end position="46"/>
    </location>
</feature>
<dbReference type="PANTHER" id="PTHR37937">
    <property type="entry name" value="CONJUGATIVE TRANSFER: DNA TRANSPORT"/>
    <property type="match status" value="1"/>
</dbReference>
<dbReference type="PATRIC" id="fig|999431.4.peg.134"/>
<comment type="similarity">
    <text evidence="2">Belongs to the VirD4/TraG family.</text>
</comment>
<comment type="caution">
    <text evidence="9">The sequence shown here is derived from an EMBL/GenBank/DDBJ whole genome shotgun (WGS) entry which is preliminary data.</text>
</comment>
<dbReference type="Gene3D" id="3.40.50.300">
    <property type="entry name" value="P-loop containing nucleotide triphosphate hydrolases"/>
    <property type="match status" value="1"/>
</dbReference>
<evidence type="ECO:0000256" key="2">
    <source>
        <dbReference type="ARBA" id="ARBA00008806"/>
    </source>
</evidence>
<dbReference type="Pfam" id="PF02534">
    <property type="entry name" value="T4SS-DNA_transf"/>
    <property type="match status" value="1"/>
</dbReference>
<feature type="transmembrane region" description="Helical" evidence="8">
    <location>
        <begin position="96"/>
        <end position="116"/>
    </location>
</feature>
<dbReference type="SUPFAM" id="SSF52540">
    <property type="entry name" value="P-loop containing nucleoside triphosphate hydrolases"/>
    <property type="match status" value="1"/>
</dbReference>
<dbReference type="EMBL" id="AGDW01000001">
    <property type="protein sequence ID" value="EMB34593.1"/>
    <property type="molecule type" value="Genomic_DNA"/>
</dbReference>
<sequence>MKKNEFLRGKPNRISQHYILDLFNWLFPIFSLFIGFWLSAQLFARLMNFDPRIVGYPILILKSFNNYRIYHPGLYILSFLKYAFKPGFGPYFYASLKPGLIGVILALSSLLFFSLLRNYLQRLQKLYGTARWANKKDLKKFGLLQSKGMILGQLAEADVRAEITQSGSIKLNTLHSSDFICHSGKTNTLLIAPTRSGKGVSVIIPSLLSYPGSAIIFDPKGENWSITAGFRKKFSHVLKFSPLSRDTIKINPMDEIREGDFAYADANQIADILYTSEAKADQASEFFNNTAKDITTAVILHIKFSPQYKEKNLTRVLRVMSIAATSSEQDDEGGEGLALIKEMISTDHGDEDMNERITAMASRLTTNPKERASVLSTVFSKLQLFEDPLIANATSSSDFKIKDFIDSKYPISLYLTVPFAHIDRVSPVFRLVINFMLRKFSEGETQFGEIKLKNHLVFFLDEFPILGHFPFIAKVMGILAGYGVTFLIVCQALNQIIDIYGQNHPFLDHCKNLVIFQPAKIEDAKMFSEAIGKESVIHDNVSTSGRKFSISLDNLNLSSQEIARDLINPDELMKLPLNRCLIMNHGMPPYIGSKVVYYDDEYFKGRVSLPVPIKREELLLECQTLPSNKTIDLINKEKNYIDNLKKQRIQKQEEKRILEEKKERAEFLNYLEPQPDEDEVHFSDPPDPDFTVLLQRLQEMETEEEISLEFQNEIDIKNKLEEVTDAQVF</sequence>
<keyword evidence="3" id="KW-1003">Cell membrane</keyword>
<dbReference type="PANTHER" id="PTHR37937:SF1">
    <property type="entry name" value="CONJUGATIVE TRANSFER: DNA TRANSPORT"/>
    <property type="match status" value="1"/>
</dbReference>
<dbReference type="InterPro" id="IPR003688">
    <property type="entry name" value="TraG/VirD4"/>
</dbReference>
<proteinExistence type="inferred from homology"/>
<protein>
    <submittedName>
        <fullName evidence="9">Uncharacterized protein</fullName>
    </submittedName>
</protein>